<dbReference type="GO" id="GO:0005634">
    <property type="term" value="C:nucleus"/>
    <property type="evidence" value="ECO:0007669"/>
    <property type="project" value="TreeGrafter"/>
</dbReference>
<dbReference type="EMBL" id="JACMSC010000013">
    <property type="protein sequence ID" value="KAG6492960.1"/>
    <property type="molecule type" value="Genomic_DNA"/>
</dbReference>
<comment type="similarity">
    <text evidence="1">Belongs to the MYG1 family.</text>
</comment>
<dbReference type="PANTHER" id="PTHR11215">
    <property type="entry name" value="METAL DEPENDENT HYDROLASE - RELATED"/>
    <property type="match status" value="1"/>
</dbReference>
<evidence type="ECO:0000313" key="3">
    <source>
        <dbReference type="Proteomes" id="UP000734854"/>
    </source>
</evidence>
<dbReference type="GO" id="GO:0005737">
    <property type="term" value="C:cytoplasm"/>
    <property type="evidence" value="ECO:0007669"/>
    <property type="project" value="TreeGrafter"/>
</dbReference>
<evidence type="ECO:0000313" key="2">
    <source>
        <dbReference type="EMBL" id="KAG6492960.1"/>
    </source>
</evidence>
<evidence type="ECO:0000256" key="1">
    <source>
        <dbReference type="ARBA" id="ARBA00010105"/>
    </source>
</evidence>
<dbReference type="Pfam" id="PF03690">
    <property type="entry name" value="MYG1_exonuc"/>
    <property type="match status" value="1"/>
</dbReference>
<organism evidence="2 3">
    <name type="scientific">Zingiber officinale</name>
    <name type="common">Ginger</name>
    <name type="synonym">Amomum zingiber</name>
    <dbReference type="NCBI Taxonomy" id="94328"/>
    <lineage>
        <taxon>Eukaryota</taxon>
        <taxon>Viridiplantae</taxon>
        <taxon>Streptophyta</taxon>
        <taxon>Embryophyta</taxon>
        <taxon>Tracheophyta</taxon>
        <taxon>Spermatophyta</taxon>
        <taxon>Magnoliopsida</taxon>
        <taxon>Liliopsida</taxon>
        <taxon>Zingiberales</taxon>
        <taxon>Zingiberaceae</taxon>
        <taxon>Zingiber</taxon>
    </lineage>
</organism>
<reference evidence="2 3" key="1">
    <citation type="submission" date="2020-08" db="EMBL/GenBank/DDBJ databases">
        <title>Plant Genome Project.</title>
        <authorList>
            <person name="Zhang R.-G."/>
        </authorList>
    </citation>
    <scope>NUCLEOTIDE SEQUENCE [LARGE SCALE GENOMIC DNA]</scope>
    <source>
        <tissue evidence="2">Rhizome</tissue>
    </source>
</reference>
<dbReference type="AlphaFoldDB" id="A0A8J5FU46"/>
<accession>A0A8J5FU46</accession>
<evidence type="ECO:0008006" key="4">
    <source>
        <dbReference type="Google" id="ProtNLM"/>
    </source>
</evidence>
<dbReference type="InterPro" id="IPR003226">
    <property type="entry name" value="MYG1_exonuclease"/>
</dbReference>
<protein>
    <recommendedName>
        <fullName evidence="4">Metal-dependent protein hydrolase</fullName>
    </recommendedName>
</protein>
<name>A0A8J5FU46_ZINOF</name>
<dbReference type="Proteomes" id="UP000734854">
    <property type="component" value="Unassembled WGS sequence"/>
</dbReference>
<comment type="caution">
    <text evidence="2">The sequence shown here is derived from an EMBL/GenBank/DDBJ whole genome shotgun (WGS) entry which is preliminary data.</text>
</comment>
<sequence length="406" mass="45830">MGCTKLTEYEYALRAEKWTAALSMLPIRRWWRPIASRSFAYLSGSPIAGTVAYYSTASHGTGTKRVGTHNGCFHCDEALACFMICLTAKFSGAEIVRTRDIQLLDTLDAVLDVGGEYHPSRDRYDHHQKGFNEVFGHGFVTKLSSAGLIYKHYGEEIIATELQLDKGHKNVQCLYLAVYKNFIEAIDATDNGINQYDIDQPPKYVNNTYLSSRIGRLNPEWIDLDQSSEKENAAFHQAMMLAGGEFLAVVSLSRLVQTVVTNQNYLSISFYARSWLPARSIVIESLEARSNVDPSSQILLLKKFCPWNLHLLDLEKELKINPLIMFVIYQDERTKIWRVQAAPVSPEKFDCRKRLPEPWRGFQGDELSEITGIPGCVFVHMAGFMGKNRTYEGALAMARTALRSSS</sequence>
<keyword evidence="3" id="KW-1185">Reference proteome</keyword>
<proteinExistence type="inferred from homology"/>
<gene>
    <name evidence="2" type="ORF">ZIOFF_047931</name>
</gene>
<dbReference type="PANTHER" id="PTHR11215:SF1">
    <property type="entry name" value="MYG1 EXONUCLEASE"/>
    <property type="match status" value="1"/>
</dbReference>